<evidence type="ECO:0000313" key="1">
    <source>
        <dbReference type="EMBL" id="GFS77669.1"/>
    </source>
</evidence>
<dbReference type="EMBL" id="BMAW01050936">
    <property type="protein sequence ID" value="GFS77669.1"/>
    <property type="molecule type" value="Genomic_DNA"/>
</dbReference>
<keyword evidence="2" id="KW-1185">Reference proteome</keyword>
<accession>A0A8X6T3G5</accession>
<dbReference type="AlphaFoldDB" id="A0A8X6T3G5"/>
<organism evidence="1 2">
    <name type="scientific">Nephila pilipes</name>
    <name type="common">Giant wood spider</name>
    <name type="synonym">Nephila maculata</name>
    <dbReference type="NCBI Taxonomy" id="299642"/>
    <lineage>
        <taxon>Eukaryota</taxon>
        <taxon>Metazoa</taxon>
        <taxon>Ecdysozoa</taxon>
        <taxon>Arthropoda</taxon>
        <taxon>Chelicerata</taxon>
        <taxon>Arachnida</taxon>
        <taxon>Araneae</taxon>
        <taxon>Araneomorphae</taxon>
        <taxon>Entelegynae</taxon>
        <taxon>Araneoidea</taxon>
        <taxon>Nephilidae</taxon>
        <taxon>Nephila</taxon>
    </lineage>
</organism>
<gene>
    <name evidence="1" type="ORF">NPIL_501591</name>
</gene>
<reference evidence="1" key="1">
    <citation type="submission" date="2020-08" db="EMBL/GenBank/DDBJ databases">
        <title>Multicomponent nature underlies the extraordinary mechanical properties of spider dragline silk.</title>
        <authorList>
            <person name="Kono N."/>
            <person name="Nakamura H."/>
            <person name="Mori M."/>
            <person name="Yoshida Y."/>
            <person name="Ohtoshi R."/>
            <person name="Malay A.D."/>
            <person name="Moran D.A.P."/>
            <person name="Tomita M."/>
            <person name="Numata K."/>
            <person name="Arakawa K."/>
        </authorList>
    </citation>
    <scope>NUCLEOTIDE SEQUENCE</scope>
</reference>
<dbReference type="Proteomes" id="UP000887013">
    <property type="component" value="Unassembled WGS sequence"/>
</dbReference>
<sequence length="115" mass="12959">MYCKALVSKNQFGRFVPQRRICERRHALDDDNLQTANEKNSNLTCGELAKQFNASDETDFICTQTEQEGWKFTRSSNLYVVLSLYRTTPIFNGVVIKRGSGTTLPSIPIIGCHPG</sequence>
<proteinExistence type="predicted"/>
<evidence type="ECO:0000313" key="2">
    <source>
        <dbReference type="Proteomes" id="UP000887013"/>
    </source>
</evidence>
<name>A0A8X6T3G5_NEPPI</name>
<protein>
    <submittedName>
        <fullName evidence="1">Uncharacterized protein</fullName>
    </submittedName>
</protein>
<comment type="caution">
    <text evidence="1">The sequence shown here is derived from an EMBL/GenBank/DDBJ whole genome shotgun (WGS) entry which is preliminary data.</text>
</comment>